<evidence type="ECO:0000256" key="7">
    <source>
        <dbReference type="ARBA" id="ARBA00022737"/>
    </source>
</evidence>
<evidence type="ECO:0000256" key="14">
    <source>
        <dbReference type="ARBA" id="ARBA00023180"/>
    </source>
</evidence>
<dbReference type="InterPro" id="IPR009030">
    <property type="entry name" value="Growth_fac_rcpt_cys_sf"/>
</dbReference>
<evidence type="ECO:0000256" key="17">
    <source>
        <dbReference type="PROSITE-ProRule" id="PRU00124"/>
    </source>
</evidence>
<dbReference type="PROSITE" id="PS51120">
    <property type="entry name" value="LDLRB"/>
    <property type="match status" value="20"/>
</dbReference>
<feature type="disulfide bond" evidence="17">
    <location>
        <begin position="2965"/>
        <end position="2977"/>
    </location>
</feature>
<feature type="disulfide bond" evidence="17">
    <location>
        <begin position="3014"/>
        <end position="3032"/>
    </location>
</feature>
<feature type="disulfide bond" evidence="17">
    <location>
        <begin position="297"/>
        <end position="312"/>
    </location>
</feature>
<feature type="disulfide bond" evidence="17">
    <location>
        <begin position="1159"/>
        <end position="1171"/>
    </location>
</feature>
<feature type="disulfide bond" evidence="17">
    <location>
        <begin position="4047"/>
        <end position="4062"/>
    </location>
</feature>
<feature type="disulfide bond" evidence="17">
    <location>
        <begin position="3742"/>
        <end position="3760"/>
    </location>
</feature>
<dbReference type="InterPro" id="IPR000742">
    <property type="entry name" value="EGF"/>
</dbReference>
<feature type="disulfide bond" evidence="17">
    <location>
        <begin position="222"/>
        <end position="237"/>
    </location>
</feature>
<feature type="disulfide bond" evidence="17">
    <location>
        <begin position="285"/>
        <end position="303"/>
    </location>
</feature>
<feature type="repeat" description="LDL-receptor class B" evidence="18">
    <location>
        <begin position="888"/>
        <end position="929"/>
    </location>
</feature>
<evidence type="ECO:0000256" key="1">
    <source>
        <dbReference type="ARBA" id="ARBA00004479"/>
    </source>
</evidence>
<dbReference type="SUPFAM" id="SSF57424">
    <property type="entry name" value="LDL receptor-like module"/>
    <property type="match status" value="34"/>
</dbReference>
<dbReference type="InterPro" id="IPR018097">
    <property type="entry name" value="EGF_Ca-bd_CS"/>
</dbReference>
<dbReference type="Pfam" id="PF00057">
    <property type="entry name" value="Ldl_recept_a"/>
    <property type="match status" value="35"/>
</dbReference>
<feature type="disulfide bond" evidence="17">
    <location>
        <begin position="3133"/>
        <end position="3145"/>
    </location>
</feature>
<feature type="repeat" description="LDL-receptor class B" evidence="18">
    <location>
        <begin position="528"/>
        <end position="570"/>
    </location>
</feature>
<feature type="repeat" description="LDL-receptor class B" evidence="18">
    <location>
        <begin position="1576"/>
        <end position="1618"/>
    </location>
</feature>
<feature type="disulfide bond" evidence="17">
    <location>
        <begin position="1208"/>
        <end position="1226"/>
    </location>
</feature>
<keyword evidence="12 22" id="KW-0675">Receptor</keyword>
<dbReference type="Pfam" id="PF14670">
    <property type="entry name" value="FXa_inhibition"/>
    <property type="match status" value="2"/>
</dbReference>
<feature type="disulfide bond" evidence="17">
    <location>
        <begin position="2861"/>
        <end position="2876"/>
    </location>
</feature>
<feature type="disulfide bond" evidence="17">
    <location>
        <begin position="3991"/>
        <end position="4009"/>
    </location>
</feature>
<dbReference type="SMART" id="SM00179">
    <property type="entry name" value="EGF_CA"/>
    <property type="match status" value="9"/>
</dbReference>
<evidence type="ECO:0000256" key="16">
    <source>
        <dbReference type="PROSITE-ProRule" id="PRU00076"/>
    </source>
</evidence>
<evidence type="ECO:0000256" key="13">
    <source>
        <dbReference type="ARBA" id="ARBA00023176"/>
    </source>
</evidence>
<dbReference type="CDD" id="cd00054">
    <property type="entry name" value="EGF_CA"/>
    <property type="match status" value="4"/>
</dbReference>
<feature type="disulfide bond" evidence="17">
    <location>
        <begin position="210"/>
        <end position="228"/>
    </location>
</feature>
<keyword evidence="5 20" id="KW-0812">Transmembrane</keyword>
<sequence>MLSVVQMGESFQGVQANRRRAGQLGPAWHYAASRAHRDLSSGPRAGPELGGRGGGGDGGPGLCARPFSSTERDRGKLQHPSLSPYSSSICSTELDGPARMWRTPLLQLFFLFLCAVRWCHTEGCELGQFRCGTGRCIPGDWHCDGTSDCIDDSDEHDCPQVTCDDGHFQCLSDGECIPDVWVCDNEEDCEDSSDERHCPGRTCTSGQFSCSNGACIPGEYRCDHLADCLDGSDERNCNYPRCTEMRCANGACYNRTQRCDHLLDCRDGSDEANCTQHCNTGFHQCHNGLCVPQRYVCDHDDDCGDRSDEINCTYPACRGNYFTCPTGRCIHQVWLCDGEDDCEDNADEKGCDSVLRECYPREWPCPSSGLCIPMDKLCDGKADCPGGEDETNTTAGHNCSILRCASLSCEHHCHTSPHGGTCSCPLGYIVSSNDSRSCIDFDDCSMWGVCDQLCEDRLGSHRCSCREGYTLEQHRYCRADISTGVPSLVFSNGRDLVIGDIHGHSLRTLVNSQNRGIAVGVDFHYNLHMIFWTDTIQNKVFSVHMDGSNVKVVLNVSVDYPENLAVDWVNNKLYVVEASVNRIDMVDFDGSNRVTLITENLGNPRGLAVDPTVGYMFFSDWESANGQPGLERAFMDGTNRYGIIGSKLGWPAGITLDIEAKRIYWVDSRYDYIETATYDGLHRKTVVHGGTLVPHPFGISLFEHNVYFTDWTRMAVIKANKFADSNPHVIYTTSNTPHGVAVIHQLKQPQVPNPCSVDRGGCEQICVLSHRSDNGGLGYRCKCRIGYDLHADGKRCLAVRQFLLFSSQLAVRGIPFNLSSQEDIILPVTGSPSYFVGVDFSAEDDAIFFSDTAKDIIYKQKVDGTGREILAANRVEGVEDLAYDWISKNLYWTDPRYRSISVLRLTDKSRRAIIRNLNNPRAIVVHPLIGYIFWTDWYRPAKIMRAWGDGSHAMSIVNTTLGWPNGLAIDWSSMRLYWVDAFFDKIEHSNFNGQNRLSLDRITQISHPFGLTIFESYAYFTDWRLGGIVRVRKTDGGEMVVIRRGISHIMHVKSFNSNSQIGSNLCNRQTNPNGDCSHFCFPAPDSLRVCGCPYGMKLSPNQQTCVEDPSNEPPTMQCGSNSFSCGNGKCVPNSYRCDGVDDCHDNTDELHCGINNTTCSPLAFTCANQRCVPAGWRCDGHNDCFDNSDEISCPTQVPGTCPADQFTCANHRCIPHSWRCDTDNDCGDGSDETDCYLGGTCHPGQFQCPDHRCIDPNYVCDGDRDCVDGADEQGCIYNCTVNEFKCSSGHQCINSFYRCDGVFDCSDRSDEQNCPTRPPGMCHHESEFQCQSDGSCIPSTWECDGHPDCQDGSDEHHACPPRTCPSSLFRCDNGNCILHSWICDGDNDCRDMSDERNCPTPPFRCPSWQWQCPGHSVCINLTTVCDNTPNCPNGADESPLCNEPLPDQESCSDNNAGCTHGCIQGPFGAQCTCPVGYQLSNDSKTCEDIDECSPPGLCSQHCFNERGSFRCHCQEGYTLEADQRTCKASDSRQAFLLVASRNQIIQDEISVQPNVIRSLIRDGRNVVAIDFDSVSDRVYWSDTSQDRIWSSHINGSERTVIFDSGVTVTESLAVDWVGRNLYWNDYVLETIEVSKLDGTHRTVLVSENVTNPRGLVLDPRDSAHLMFWTDWGRNPRIERASMDGKLRTVIISSKLYWPNGLTIDYPNSLLYFADAYLDFIDYCDYNGNNRKQVLASDLVLQHPHAITIFEDFVYWTDRYINRVMRAHKWHGENQTVMLFNLPQPMGLVAVHPTRQPAGINHCLGSACTHICLLSAVGPRYYSCACPSGWTLAADQFTCARAEDPFLVVVRDSIIYGIPLNPEDKSNDAMVPVAGLHNGYDVDFDDREQTIYWVEHPGEIHRVMSDGTNRTEFAPAAILGSPVGLALDWITENLYYTNPATQSIEVLKLRGDVQYRKTIITNNGSPTGAGSPVGIAVDPARGKLYWTDQGTESGIPAKVASADMDGMNPAILFTNNLDHIEFLTVDIQENKLYWAVTSTGKIERGDPDGTNRITIVTGLSHPWGVAVYQNYLFFSDRDFEVIERVDKSTGANRVVMRDNVSGLRVLKVHFRYTSAGTSNGCSNNMGACEQLCLPQPQGFFACACATGFKLKADNRTCAPYQSYVVISTLSAIKGFSLEGSDHAEAMVPVAGRGRNALHIDVHVASGFIYWCDFSSTVAIQNGVRRIKPDGSGLHSVVTSGIGRNGIRGIAVDWAAGNLYFTNAFLTETYVEVLCLNTTFRRVLLKTQVDMPRHLVVDPRNRYLYWADYGQNPKIERALLDGTNRTILVSSGIITPRGLALDWHTGYVYWVDDSLDMIARISPHGGETEIVRYGSRYPTPYGITVFENSIIWVDRNLKKVFQASKEPGRTEPPAVIRDNINMLRDVTIFDQRTQPTSVQELNNNPCMERNGGCAHFCFALPGSSQGTHNKKCSCAFGDLATDKVSCEISKEDYLIYTTESTVRSLRLDPEDHAVPFPVVNVPRTSVALDFDLTDNRIYFTQSSGAGSSKISYISLSSPTSAPVVVAADLGAPDGIAYDWINRRIYYSDYVNQSISSMSVDGAQRTIIAQVLRPRAITLDPCRGYMYWTDWGTHAKIERATLGGNFRTEIVNSSLVWPNGLTLDYEEERLYWADASLQKIERSSLSGTNREVIVSTAIYPFAMTMFGQFIYWTDWNTRSIYRANKHDGSDQTVMIQNLPSRPMDIHVLARRKQQQCDSPCQQFNGGCSHICTPGPNGAECQCPSEGRWYLADSKYCIPDNGTRCQAGQFTCMNGRCIRAQWICDNDNNCGDNSDELERVCAFHTCEPTVFTCGNGRCVPYYYRCDHYDDCGDNSDEVSCLFRPCDPSSEFACNNGRCIAKDYVCNGINNCNDNGTTDEQNCPERTCQPEQTKCQSTNICIPRSYLCDGDNDCGDMSDESPTHCAAATCSQSEFPCSSGRCIPAHWYCDGEADCSDGSDEPLSCTTLVRTCNADQFRCDDGRCIALSWICDGDNDCGDMSDEDQRHNCANRTCSSTEFTCVNNQPPQRKCIPRDWVCDGDADCADALDEHQNCTRRSCGINDFTCSNGLCIRSSYRCDRRNDCGDSSDEQGCTYQPCQPHQFTCQNGRCVSHDFVCDGDNDCGDESDELHHICHTPEPTCPPGEFRCENGHCIPLSIVCDRNDDCSDNSDEKGCGINECTDPSIHHCDHNCTDTPTSFICTCRPGYRLMSDGKTCDDINECAETSSVCSQMCENTVGSYVCKCAPGFLREPDGRSCRQNSNISPYLIFSNHYYLRNLSTDGNAYSLILQGLTSVVALDFDRVDKRLYWIDVSRRVIERMLFNGSNREVVVSGVLHGEGLAVDWIGRKLYWVDSFLDCLKVSELDGRFVKKLAEHCVDVNNSYCFENPRGIVLHPKYGYVYWTDWGDKAFIGRVGMDGTNKAAIVTTKIEWPNGITIDYTNDKLYWSDAHLNYIEFSNLDGHHRQKVYDGNLPHPFALTVFEDTVYWTDWNTRTVEKGNKYDGSGREALVNTTHRPFDIHVCHPYRQPIVNNPCAVNNGGCSHLCLIRHGGREHTCDCPDHFLAVQIGGVTQCLPMCTSTQYRCANNERCIPIWWKCDGQRDCRDGSDEPSTCPIRHCSLGQFQCNDGNCTSSHFLCNSHQDCPDGSDEDAVLCATHQCESHQWQCANKRCIPESWQCDGEDDCGDQSDEEPVHCSTRTCHPGQFKCRNGRCIPQNWKCDVDDDCGDNSDEPLEECMGPAYRCDNHTEFDCKTNYRCVALWSVCNGHNDCRDNSDEQGCEEVTCDPTGDFRCNNHRCIPLRWRCDGDDDCGDNSDERSCTPRSCTESEYRCDNLRCVPNHWVCDHDNDCEDNSDERDCELRTCPPGYFQCASGHCIPERFKCDGNADCLDYTDETSCPTRFPNGTYCPPFLFECRNHICVQPHWKCDGDNDCGDNSDEELHLCLNIECEAPFRFRCDNNRCIYSPELCNSVDDCGDGSDERQENCQKPTHGPCAEEEYKCSNGQCIPIQYACDDYDDCGDESDELGCHVGHGHTCSSNMCEHNCTDLTEGGFLCSCRPGYKPRATEKHTCQDVNECEVFGTCPQDCRNTKGSYECFCADGFKSFGEPHGTECAAQGNPPVLLLPDNIRIRRFNLSSEQYSDYVDNAENIHALDYLWDPDGEGLSVVYWTVLGRGSQFGSIKRAYMTTFNDYGNNPVKEVDLNLRYIAKPEGIAVDWVGRHIYWTDSGTNRIEVAKLDGRYRKWLIHTDLDQPAAIVVNPSLGKMFWTDWGRNPKIEAAWMDGQHREVLVKEEDLGWPTGLALDYVNGNRIYWCDSKENIIESMKTDGTDRKIVISGDIGNPYSLDVFEGHVYWTTKEKGEVWKTNKFGQGNKVKVLTINPWLTQVRIYQEHQHNQSVPNPCKNVCSHLCLLRPGGYTCACPQGSPPLNADSTECDAAIEAPVAMPLACRCMNGGTCYTDEGGLPKCKCPYGYTGSYCEMGKSRGAPAGTAVAVLLAVIVILITGALAAGVFLNYKRTGSFIPSMPKLPSLSSLVKSADTGNGVTFRSGDDVDLGPSHVGVSVIDTAMQMDDNFAITAGQQPITFENPLYATAPVSGDPAVIHATQVTVNVSGEQRNNFVNPTYRGDQSSGLVNASSVSSLPVQESKWSLFKRKLKPSTTFENPSYSEMKDEKLVGSSEDSCAVEPSPFVPPAKPQKKDRPSTFSPTEDSFKDTANLVKEDSNPLPSPELMQMNLIA</sequence>
<feature type="repeat" description="LDL-receptor class B" evidence="18">
    <location>
        <begin position="1981"/>
        <end position="2028"/>
    </location>
</feature>
<dbReference type="InterPro" id="IPR056588">
    <property type="entry name" value="EGF_LRP2"/>
</dbReference>
<evidence type="ECO:0000259" key="21">
    <source>
        <dbReference type="PROSITE" id="PS50026"/>
    </source>
</evidence>
<feature type="repeat" description="LDL-receptor class B" evidence="18">
    <location>
        <begin position="930"/>
        <end position="973"/>
    </location>
</feature>
<feature type="disulfide bond" evidence="17">
    <location>
        <begin position="131"/>
        <end position="149"/>
    </location>
</feature>
<dbReference type="InterPro" id="IPR036055">
    <property type="entry name" value="LDL_receptor-like_sf"/>
</dbReference>
<evidence type="ECO:0000256" key="11">
    <source>
        <dbReference type="ARBA" id="ARBA00023157"/>
    </source>
</evidence>
<dbReference type="InterPro" id="IPR049883">
    <property type="entry name" value="NOTCH1_EGF-like"/>
</dbReference>
<keyword evidence="8" id="KW-0106">Calcium</keyword>
<feature type="disulfide bond" evidence="17">
    <location>
        <begin position="3735"/>
        <end position="3747"/>
    </location>
</feature>
<dbReference type="PANTHER" id="PTHR22722">
    <property type="entry name" value="LOW-DENSITY LIPOPROTEIN RECEPTOR-RELATED PROTEIN 2-RELATED"/>
    <property type="match status" value="1"/>
</dbReference>
<feature type="disulfide bond" evidence="17">
    <location>
        <begin position="1118"/>
        <end position="1130"/>
    </location>
</feature>
<dbReference type="Pfam" id="PF24468">
    <property type="entry name" value="EGF_LRP2"/>
    <property type="match status" value="1"/>
</dbReference>
<dbReference type="PROSITE" id="PS01209">
    <property type="entry name" value="LDLRA_1"/>
    <property type="match status" value="15"/>
</dbReference>
<feature type="disulfide bond" evidence="16">
    <location>
        <begin position="4503"/>
        <end position="4512"/>
    </location>
</feature>
<feature type="disulfide bond" evidence="17">
    <location>
        <begin position="278"/>
        <end position="290"/>
    </location>
</feature>
<evidence type="ECO:0000256" key="19">
    <source>
        <dbReference type="SAM" id="MobiDB-lite"/>
    </source>
</evidence>
<feature type="disulfide bond" evidence="17">
    <location>
        <begin position="1371"/>
        <end position="1389"/>
    </location>
</feature>
<dbReference type="PRINTS" id="PR00261">
    <property type="entry name" value="LDLRECEPTOR"/>
</dbReference>
<feature type="repeat" description="LDL-receptor class B" evidence="18">
    <location>
        <begin position="2029"/>
        <end position="2070"/>
    </location>
</feature>
<feature type="domain" description="EGF-like" evidence="21">
    <location>
        <begin position="1488"/>
        <end position="1527"/>
    </location>
</feature>
<feature type="disulfide bond" evidence="17">
    <location>
        <begin position="3660"/>
        <end position="3678"/>
    </location>
</feature>
<dbReference type="InterPro" id="IPR001881">
    <property type="entry name" value="EGF-like_Ca-bd_dom"/>
</dbReference>
<feature type="disulfide bond" evidence="17">
    <location>
        <begin position="3866"/>
        <end position="3884"/>
    </location>
</feature>
<keyword evidence="22" id="KW-0449">Lipoprotein</keyword>
<feature type="repeat" description="LDL-receptor class B" evidence="18">
    <location>
        <begin position="661"/>
        <end position="705"/>
    </location>
</feature>
<keyword evidence="3 16" id="KW-0245">EGF-like domain</keyword>
<evidence type="ECO:0000313" key="23">
    <source>
        <dbReference type="Proteomes" id="UP001352852"/>
    </source>
</evidence>
<feature type="disulfide bond" evidence="17">
    <location>
        <begin position="2889"/>
        <end position="2907"/>
    </location>
</feature>
<feature type="disulfide bond" evidence="17">
    <location>
        <begin position="247"/>
        <end position="265"/>
    </location>
</feature>
<dbReference type="CDD" id="cd00112">
    <property type="entry name" value="LDLa"/>
    <property type="match status" value="33"/>
</dbReference>
<feature type="disulfide bond" evidence="17">
    <location>
        <begin position="1137"/>
        <end position="1152"/>
    </location>
</feature>
<feature type="disulfide bond" evidence="17">
    <location>
        <begin position="1364"/>
        <end position="1376"/>
    </location>
</feature>
<dbReference type="Proteomes" id="UP001352852">
    <property type="component" value="Unassembled WGS sequence"/>
</dbReference>
<feature type="disulfide bond" evidence="17">
    <location>
        <begin position="3007"/>
        <end position="3019"/>
    </location>
</feature>
<feature type="disulfide bond" evidence="17">
    <location>
        <begin position="3195"/>
        <end position="3210"/>
    </location>
</feature>
<accession>A0ABU7DR66</accession>
<feature type="disulfide bond" evidence="17">
    <location>
        <begin position="1125"/>
        <end position="1143"/>
    </location>
</feature>
<feature type="disulfide bond" evidence="17">
    <location>
        <begin position="1166"/>
        <end position="1184"/>
    </location>
</feature>
<feature type="repeat" description="LDL-receptor class B" evidence="18">
    <location>
        <begin position="2300"/>
        <end position="2343"/>
    </location>
</feature>
<feature type="repeat" description="LDL-receptor class B" evidence="18">
    <location>
        <begin position="3340"/>
        <end position="3381"/>
    </location>
</feature>
<gene>
    <name evidence="22" type="primary">LRP2</name>
    <name evidence="22" type="ORF">CHARACLAT_000693</name>
</gene>
<dbReference type="PROSITE" id="PS50068">
    <property type="entry name" value="LDLRA_2"/>
    <property type="match status" value="36"/>
</dbReference>
<feature type="disulfide bond" evidence="17">
    <location>
        <begin position="2808"/>
        <end position="2826"/>
    </location>
</feature>
<evidence type="ECO:0000256" key="10">
    <source>
        <dbReference type="ARBA" id="ARBA00023136"/>
    </source>
</evidence>
<keyword evidence="10 20" id="KW-0472">Membrane</keyword>
<feature type="domain" description="EGF-like" evidence="21">
    <location>
        <begin position="4479"/>
        <end position="4513"/>
    </location>
</feature>
<feature type="repeat" description="LDL-receptor class B" evidence="18">
    <location>
        <begin position="3433"/>
        <end position="3476"/>
    </location>
</feature>
<evidence type="ECO:0000256" key="12">
    <source>
        <dbReference type="ARBA" id="ARBA00023170"/>
    </source>
</evidence>
<feature type="region of interest" description="Disordered" evidence="19">
    <location>
        <begin position="4706"/>
        <end position="4771"/>
    </location>
</feature>
<dbReference type="InterPro" id="IPR051221">
    <property type="entry name" value="LDLR-related"/>
</dbReference>
<dbReference type="Gene3D" id="2.120.10.30">
    <property type="entry name" value="TolB, C-terminal domain"/>
    <property type="match status" value="8"/>
</dbReference>
<feature type="disulfide bond" evidence="17">
    <location>
        <begin position="4035"/>
        <end position="4053"/>
    </location>
</feature>
<reference evidence="22 23" key="1">
    <citation type="submission" date="2021-06" db="EMBL/GenBank/DDBJ databases">
        <authorList>
            <person name="Palmer J.M."/>
        </authorList>
    </citation>
    <scope>NUCLEOTIDE SEQUENCE [LARGE SCALE GENOMIC DNA]</scope>
    <source>
        <strain evidence="22 23">CL_MEX2019</strain>
        <tissue evidence="22">Muscle</tissue>
    </source>
</reference>
<dbReference type="Pfam" id="PF07645">
    <property type="entry name" value="EGF_CA"/>
    <property type="match status" value="1"/>
</dbReference>
<name>A0ABU7DR66_9TELE</name>
<feature type="disulfide bond" evidence="17">
    <location>
        <begin position="3905"/>
        <end position="3923"/>
    </location>
</feature>
<feature type="disulfide bond" evidence="17">
    <location>
        <begin position="3839"/>
        <end position="3854"/>
    </location>
</feature>
<dbReference type="SUPFAM" id="SSF63825">
    <property type="entry name" value="YWTD domain"/>
    <property type="match status" value="8"/>
</dbReference>
<keyword evidence="13" id="KW-0168">Coated pit</keyword>
<dbReference type="SMART" id="SM00135">
    <property type="entry name" value="LY"/>
    <property type="match status" value="38"/>
</dbReference>
<dbReference type="Gene3D" id="4.10.1220.10">
    <property type="entry name" value="EGF-type module"/>
    <property type="match status" value="1"/>
</dbReference>
<evidence type="ECO:0000313" key="22">
    <source>
        <dbReference type="EMBL" id="MED6276189.1"/>
    </source>
</evidence>
<protein>
    <submittedName>
        <fullName evidence="22">Low-density lipoprotein receptor- protein 2</fullName>
    </submittedName>
</protein>
<dbReference type="PROSITE" id="PS01187">
    <property type="entry name" value="EGF_CA"/>
    <property type="match status" value="3"/>
</dbReference>
<feature type="disulfide bond" evidence="17">
    <location>
        <begin position="3859"/>
        <end position="3871"/>
    </location>
</feature>
<feature type="disulfide bond" evidence="17">
    <location>
        <begin position="3917"/>
        <end position="3932"/>
    </location>
</feature>
<feature type="disulfide bond" evidence="17">
    <location>
        <begin position="2849"/>
        <end position="2867"/>
    </location>
</feature>
<evidence type="ECO:0000256" key="20">
    <source>
        <dbReference type="SAM" id="Phobius"/>
    </source>
</evidence>
<dbReference type="InterPro" id="IPR000033">
    <property type="entry name" value="LDLR_classB_rpt"/>
</dbReference>
<evidence type="ECO:0000256" key="15">
    <source>
        <dbReference type="ARBA" id="ARBA00037878"/>
    </source>
</evidence>
<feature type="disulfide bond" evidence="17">
    <location>
        <begin position="3827"/>
        <end position="3845"/>
    </location>
</feature>
<feature type="disulfide bond" evidence="17">
    <location>
        <begin position="1383"/>
        <end position="1398"/>
    </location>
</feature>
<feature type="disulfide bond" evidence="17">
    <location>
        <begin position="3694"/>
        <end position="3706"/>
    </location>
</feature>
<feature type="repeat" description="LDL-receptor class B" evidence="18">
    <location>
        <begin position="3477"/>
        <end position="3519"/>
    </location>
</feature>
<dbReference type="Gene3D" id="2.10.25.10">
    <property type="entry name" value="Laminin"/>
    <property type="match status" value="8"/>
</dbReference>
<dbReference type="InterPro" id="IPR011042">
    <property type="entry name" value="6-blade_b-propeller_TolB-like"/>
</dbReference>
<proteinExistence type="inferred from homology"/>
<feature type="disulfide bond" evidence="17">
    <location>
        <begin position="203"/>
        <end position="215"/>
    </location>
</feature>
<comment type="caution">
    <text evidence="22">The sequence shown here is derived from an EMBL/GenBank/DDBJ whole genome shotgun (WGS) entry which is preliminary data.</text>
</comment>
<feature type="disulfide bond" evidence="17">
    <location>
        <begin position="3701"/>
        <end position="3719"/>
    </location>
</feature>
<keyword evidence="4" id="KW-0254">Endocytosis</keyword>
<feature type="disulfide bond" evidence="17">
    <location>
        <begin position="3176"/>
        <end position="3188"/>
    </location>
</feature>
<feature type="repeat" description="LDL-receptor class B" evidence="18">
    <location>
        <begin position="571"/>
        <end position="613"/>
    </location>
</feature>
<evidence type="ECO:0000256" key="5">
    <source>
        <dbReference type="ARBA" id="ARBA00022692"/>
    </source>
</evidence>
<dbReference type="SUPFAM" id="SSF57196">
    <property type="entry name" value="EGF/Laminin"/>
    <property type="match status" value="5"/>
</dbReference>
<keyword evidence="23" id="KW-1185">Reference proteome</keyword>
<evidence type="ECO:0000256" key="6">
    <source>
        <dbReference type="ARBA" id="ARBA00022729"/>
    </source>
</evidence>
<feature type="disulfide bond" evidence="17">
    <location>
        <begin position="1201"/>
        <end position="1213"/>
    </location>
</feature>
<dbReference type="InterPro" id="IPR002172">
    <property type="entry name" value="LDrepeatLR_classA_rpt"/>
</dbReference>
<dbReference type="Pfam" id="PF12662">
    <property type="entry name" value="cEGF"/>
    <property type="match status" value="2"/>
</dbReference>
<feature type="disulfide bond" evidence="17">
    <location>
        <begin position="1299"/>
        <end position="1314"/>
    </location>
</feature>
<evidence type="ECO:0000256" key="4">
    <source>
        <dbReference type="ARBA" id="ARBA00022583"/>
    </source>
</evidence>
<feature type="disulfide bond" evidence="17">
    <location>
        <begin position="2842"/>
        <end position="2854"/>
    </location>
</feature>
<feature type="disulfide bond" evidence="17">
    <location>
        <begin position="3878"/>
        <end position="3893"/>
    </location>
</feature>
<feature type="repeat" description="LDL-receptor class B" evidence="18">
    <location>
        <begin position="1664"/>
        <end position="1707"/>
    </location>
</feature>
<dbReference type="SUPFAM" id="SSF57184">
    <property type="entry name" value="Growth factor receptor domain"/>
    <property type="match status" value="3"/>
</dbReference>
<feature type="disulfide bond" evidence="17">
    <location>
        <begin position="3113"/>
        <end position="3128"/>
    </location>
</feature>
<feature type="disulfide bond" evidence="17">
    <location>
        <begin position="324"/>
        <end position="342"/>
    </location>
</feature>
<comment type="similarity">
    <text evidence="2">Belongs to the LDLR family.</text>
</comment>
<dbReference type="Gene3D" id="4.10.400.10">
    <property type="entry name" value="Low-density Lipoprotein Receptor"/>
    <property type="match status" value="35"/>
</dbReference>
<feature type="disulfide bond" evidence="16">
    <location>
        <begin position="1492"/>
        <end position="1502"/>
    </location>
</feature>
<comment type="subcellular location">
    <subcellularLocation>
        <location evidence="15">Membrane</location>
        <location evidence="15">Coated pit</location>
    </subcellularLocation>
    <subcellularLocation>
        <location evidence="1">Membrane</location>
        <topology evidence="1">Single-pass type I membrane protein</topology>
    </subcellularLocation>
</comment>
<feature type="disulfide bond" evidence="17">
    <location>
        <begin position="3101"/>
        <end position="3119"/>
    </location>
</feature>
<feature type="disulfide bond" evidence="17">
    <location>
        <begin position="2801"/>
        <end position="2813"/>
    </location>
</feature>
<feature type="disulfide bond" evidence="17">
    <location>
        <begin position="3653"/>
        <end position="3665"/>
    </location>
</feature>
<feature type="disulfide bond" evidence="17">
    <location>
        <begin position="1248"/>
        <end position="1266"/>
    </location>
</feature>
<keyword evidence="11 16" id="KW-1015">Disulfide bond</keyword>
<feature type="compositionally biased region" description="Gly residues" evidence="19">
    <location>
        <begin position="48"/>
        <end position="61"/>
    </location>
</feature>
<dbReference type="SMART" id="SM00192">
    <property type="entry name" value="LDLa"/>
    <property type="match status" value="36"/>
</dbReference>
<evidence type="ECO:0000256" key="18">
    <source>
        <dbReference type="PROSITE-ProRule" id="PRU00461"/>
    </source>
</evidence>
<feature type="disulfide bond" evidence="17">
    <location>
        <begin position="1260"/>
        <end position="1275"/>
    </location>
</feature>
<evidence type="ECO:0000256" key="3">
    <source>
        <dbReference type="ARBA" id="ARBA00022536"/>
    </source>
</evidence>
<dbReference type="InterPro" id="IPR026823">
    <property type="entry name" value="cEGF"/>
</dbReference>
<feature type="repeat" description="LDL-receptor class B" evidence="18">
    <location>
        <begin position="1619"/>
        <end position="1661"/>
    </location>
</feature>
<dbReference type="SMART" id="SM00181">
    <property type="entry name" value="EGF"/>
    <property type="match status" value="25"/>
</dbReference>
<feature type="disulfide bond" evidence="17">
    <location>
        <begin position="4028"/>
        <end position="4040"/>
    </location>
</feature>
<feature type="disulfide bond" evidence="17">
    <location>
        <begin position="259"/>
        <end position="274"/>
    </location>
</feature>
<organism evidence="22 23">
    <name type="scientific">Characodon lateralis</name>
    <dbReference type="NCBI Taxonomy" id="208331"/>
    <lineage>
        <taxon>Eukaryota</taxon>
        <taxon>Metazoa</taxon>
        <taxon>Chordata</taxon>
        <taxon>Craniata</taxon>
        <taxon>Vertebrata</taxon>
        <taxon>Euteleostomi</taxon>
        <taxon>Actinopterygii</taxon>
        <taxon>Neopterygii</taxon>
        <taxon>Teleostei</taxon>
        <taxon>Neoteleostei</taxon>
        <taxon>Acanthomorphata</taxon>
        <taxon>Ovalentaria</taxon>
        <taxon>Atherinomorphae</taxon>
        <taxon>Cyprinodontiformes</taxon>
        <taxon>Goodeidae</taxon>
        <taxon>Characodon</taxon>
    </lineage>
</organism>
<feature type="disulfide bond" evidence="17">
    <location>
        <begin position="3183"/>
        <end position="3201"/>
    </location>
</feature>
<dbReference type="InterPro" id="IPR000152">
    <property type="entry name" value="EGF-type_Asp/Asn_hydroxyl_site"/>
</dbReference>
<evidence type="ECO:0000256" key="8">
    <source>
        <dbReference type="ARBA" id="ARBA00022837"/>
    </source>
</evidence>
<feature type="disulfide bond" evidence="17">
    <location>
        <begin position="183"/>
        <end position="198"/>
    </location>
</feature>
<keyword evidence="9 20" id="KW-1133">Transmembrane helix</keyword>
<feature type="disulfide bond" evidence="17">
    <location>
        <begin position="1178"/>
        <end position="1193"/>
    </location>
</feature>
<feature type="repeat" description="LDL-receptor class B" evidence="18">
    <location>
        <begin position="974"/>
        <end position="1017"/>
    </location>
</feature>
<dbReference type="PANTHER" id="PTHR22722:SF11">
    <property type="entry name" value="LOW-DENSITY LIPOPROTEIN RECEPTOR-RELATED PROTEIN 2"/>
    <property type="match status" value="1"/>
</dbReference>
<feature type="repeat" description="LDL-receptor class B" evidence="18">
    <location>
        <begin position="4343"/>
        <end position="4385"/>
    </location>
</feature>
<comment type="caution">
    <text evidence="16">Lacks conserved residue(s) required for the propagation of feature annotation.</text>
</comment>
<evidence type="ECO:0000256" key="9">
    <source>
        <dbReference type="ARBA" id="ARBA00022989"/>
    </source>
</evidence>
<feature type="disulfide bond" evidence="17">
    <location>
        <begin position="317"/>
        <end position="329"/>
    </location>
</feature>
<feature type="repeat" description="LDL-receptor class B" evidence="18">
    <location>
        <begin position="2665"/>
        <end position="2706"/>
    </location>
</feature>
<feature type="disulfide bond" evidence="17">
    <location>
        <begin position="1220"/>
        <end position="1235"/>
    </location>
</feature>
<dbReference type="PROSITE" id="PS50026">
    <property type="entry name" value="EGF_3"/>
    <property type="match status" value="3"/>
</dbReference>
<feature type="disulfide bond" evidence="17">
    <location>
        <begin position="3094"/>
        <end position="3106"/>
    </location>
</feature>
<keyword evidence="7" id="KW-0677">Repeat</keyword>
<feature type="region of interest" description="Disordered" evidence="19">
    <location>
        <begin position="35"/>
        <end position="81"/>
    </location>
</feature>
<evidence type="ECO:0000256" key="2">
    <source>
        <dbReference type="ARBA" id="ARBA00009939"/>
    </source>
</evidence>
<feature type="repeat" description="LDL-receptor class B" evidence="18">
    <location>
        <begin position="4254"/>
        <end position="4296"/>
    </location>
</feature>
<dbReference type="EMBL" id="JAHUTJ010032814">
    <property type="protein sequence ID" value="MED6276189.1"/>
    <property type="molecule type" value="Genomic_DNA"/>
</dbReference>
<feature type="transmembrane region" description="Helical" evidence="20">
    <location>
        <begin position="4526"/>
        <end position="4549"/>
    </location>
</feature>
<feature type="disulfide bond" evidence="17">
    <location>
        <begin position="3799"/>
        <end position="3814"/>
    </location>
</feature>
<keyword evidence="6" id="KW-0732">Signal</keyword>
<feature type="disulfide bond" evidence="17">
    <location>
        <begin position="143"/>
        <end position="158"/>
    </location>
</feature>
<feature type="repeat" description="LDL-receptor class B" evidence="18">
    <location>
        <begin position="2621"/>
        <end position="2664"/>
    </location>
</feature>
<feature type="disulfide bond" evidence="17">
    <location>
        <begin position="3898"/>
        <end position="3910"/>
    </location>
</feature>
<feature type="disulfide bond" evidence="17">
    <location>
        <begin position="3942"/>
        <end position="3954"/>
    </location>
</feature>
<dbReference type="PROSITE" id="PS00010">
    <property type="entry name" value="ASX_HYDROXYL"/>
    <property type="match status" value="2"/>
</dbReference>
<feature type="disulfide bond" evidence="17">
    <location>
        <begin position="3949"/>
        <end position="3967"/>
    </location>
</feature>
<feature type="domain" description="EGF-like" evidence="21">
    <location>
        <begin position="3211"/>
        <end position="3252"/>
    </location>
</feature>
<feature type="disulfide bond" evidence="17">
    <location>
        <begin position="124"/>
        <end position="136"/>
    </location>
</feature>
<feature type="disulfide bond" evidence="17">
    <location>
        <begin position="1241"/>
        <end position="1253"/>
    </location>
</feature>
<feature type="disulfide bond" evidence="17">
    <location>
        <begin position="3140"/>
        <end position="3158"/>
    </location>
</feature>
<feature type="disulfide bond" evidence="17">
    <location>
        <begin position="336"/>
        <end position="351"/>
    </location>
</feature>
<dbReference type="PROSITE" id="PS00022">
    <property type="entry name" value="EGF_1"/>
    <property type="match status" value="1"/>
</dbReference>
<keyword evidence="14" id="KW-0325">Glycoprotein</keyword>
<dbReference type="InterPro" id="IPR023415">
    <property type="entry name" value="LDLR_class-A_CS"/>
</dbReference>
<dbReference type="PROSITE" id="PS01186">
    <property type="entry name" value="EGF_2"/>
    <property type="match status" value="6"/>
</dbReference>
<feature type="disulfide bond" evidence="17">
    <location>
        <begin position="2972"/>
        <end position="2990"/>
    </location>
</feature>
<feature type="repeat" description="LDL-receptor class B" evidence="18">
    <location>
        <begin position="4297"/>
        <end position="4341"/>
    </location>
</feature>
<dbReference type="Pfam" id="PF00058">
    <property type="entry name" value="Ldl_recept_b"/>
    <property type="match status" value="17"/>
</dbReference>